<keyword evidence="1" id="KW-1133">Transmembrane helix</keyword>
<gene>
    <name evidence="2" type="ORF">DRW41_10010</name>
</gene>
<protein>
    <submittedName>
        <fullName evidence="2">Uncharacterized protein</fullName>
    </submittedName>
</protein>
<accession>A0A3D8GRF9</accession>
<dbReference type="Proteomes" id="UP000257144">
    <property type="component" value="Unassembled WGS sequence"/>
</dbReference>
<dbReference type="OrthoDB" id="2937112at2"/>
<dbReference type="AlphaFoldDB" id="A0A3D8GRF9"/>
<keyword evidence="1" id="KW-0472">Membrane</keyword>
<feature type="transmembrane region" description="Helical" evidence="1">
    <location>
        <begin position="44"/>
        <end position="65"/>
    </location>
</feature>
<keyword evidence="3" id="KW-1185">Reference proteome</keyword>
<organism evidence="2 3">
    <name type="scientific">Neobacillus piezotolerans</name>
    <dbReference type="NCBI Taxonomy" id="2259171"/>
    <lineage>
        <taxon>Bacteria</taxon>
        <taxon>Bacillati</taxon>
        <taxon>Bacillota</taxon>
        <taxon>Bacilli</taxon>
        <taxon>Bacillales</taxon>
        <taxon>Bacillaceae</taxon>
        <taxon>Neobacillus</taxon>
    </lineage>
</organism>
<dbReference type="RefSeq" id="WP_115451846.1">
    <property type="nucleotide sequence ID" value="NZ_QNQT01000003.1"/>
</dbReference>
<dbReference type="EMBL" id="QNQT01000003">
    <property type="protein sequence ID" value="RDU37018.1"/>
    <property type="molecule type" value="Genomic_DNA"/>
</dbReference>
<keyword evidence="1" id="KW-0812">Transmembrane</keyword>
<reference evidence="2 3" key="1">
    <citation type="submission" date="2018-07" db="EMBL/GenBank/DDBJ databases">
        <title>Bacillus sp. YLB-04 draft genome sequence.</title>
        <authorList>
            <person name="Yu L."/>
            <person name="Tang X."/>
        </authorList>
    </citation>
    <scope>NUCLEOTIDE SEQUENCE [LARGE SCALE GENOMIC DNA]</scope>
    <source>
        <strain evidence="2 3">YLB-04</strain>
    </source>
</reference>
<name>A0A3D8GRF9_9BACI</name>
<evidence type="ECO:0000256" key="1">
    <source>
        <dbReference type="SAM" id="Phobius"/>
    </source>
</evidence>
<evidence type="ECO:0000313" key="3">
    <source>
        <dbReference type="Proteomes" id="UP000257144"/>
    </source>
</evidence>
<comment type="caution">
    <text evidence="2">The sequence shown here is derived from an EMBL/GenBank/DDBJ whole genome shotgun (WGS) entry which is preliminary data.</text>
</comment>
<sequence>MSEKERDRLERELRKDPGYTFNEAQGQGVTGSPGEFFRGGWKQILFNIAVLAFVILAFTLLTRWFTG</sequence>
<evidence type="ECO:0000313" key="2">
    <source>
        <dbReference type="EMBL" id="RDU37018.1"/>
    </source>
</evidence>
<proteinExistence type="predicted"/>